<evidence type="ECO:0000313" key="2">
    <source>
        <dbReference type="EMBL" id="STQ86948.1"/>
    </source>
</evidence>
<dbReference type="EMBL" id="JRPD02000014">
    <property type="protein sequence ID" value="TLD99843.1"/>
    <property type="molecule type" value="Genomic_DNA"/>
</dbReference>
<dbReference type="EMBL" id="UGJE01000002">
    <property type="protein sequence ID" value="STQ86948.1"/>
    <property type="molecule type" value="Genomic_DNA"/>
</dbReference>
<protein>
    <submittedName>
        <fullName evidence="2">Uncharacterized protein</fullName>
    </submittedName>
</protein>
<proteinExistence type="predicted"/>
<accession>A0A099TXE4</accession>
<dbReference type="AlphaFoldDB" id="A0A099TXE4"/>
<evidence type="ECO:0000256" key="1">
    <source>
        <dbReference type="SAM" id="Phobius"/>
    </source>
</evidence>
<keyword evidence="1" id="KW-0472">Membrane</keyword>
<keyword evidence="1" id="KW-1133">Transmembrane helix</keyword>
<feature type="transmembrane region" description="Helical" evidence="1">
    <location>
        <begin position="126"/>
        <end position="145"/>
    </location>
</feature>
<dbReference type="RefSeq" id="WP_034557979.1">
    <property type="nucleotide sequence ID" value="NZ_FZML01000011.1"/>
</dbReference>
<evidence type="ECO:0000313" key="4">
    <source>
        <dbReference type="Proteomes" id="UP000029922"/>
    </source>
</evidence>
<dbReference type="OrthoDB" id="5330183at2"/>
<dbReference type="Proteomes" id="UP000029922">
    <property type="component" value="Unassembled WGS sequence"/>
</dbReference>
<organism evidence="2 5">
    <name type="scientific">Helicobacter muridarum</name>
    <dbReference type="NCBI Taxonomy" id="216"/>
    <lineage>
        <taxon>Bacteria</taxon>
        <taxon>Pseudomonadati</taxon>
        <taxon>Campylobacterota</taxon>
        <taxon>Epsilonproteobacteria</taxon>
        <taxon>Campylobacterales</taxon>
        <taxon>Helicobacteraceae</taxon>
        <taxon>Helicobacter</taxon>
    </lineage>
</organism>
<keyword evidence="1" id="KW-0812">Transmembrane</keyword>
<keyword evidence="5" id="KW-1185">Reference proteome</keyword>
<reference evidence="3 4" key="1">
    <citation type="journal article" date="2014" name="Genome Announc.">
        <title>Draft genome sequences of eight enterohepatic helicobacter species isolated from both laboratory and wild rodents.</title>
        <authorList>
            <person name="Sheh A."/>
            <person name="Shen Z."/>
            <person name="Fox J.G."/>
        </authorList>
    </citation>
    <scope>NUCLEOTIDE SEQUENCE [LARGE SCALE GENOMIC DNA]</scope>
    <source>
        <strain evidence="3 4">ST1</strain>
    </source>
</reference>
<name>A0A099TXE4_9HELI</name>
<reference evidence="2 5" key="2">
    <citation type="submission" date="2018-06" db="EMBL/GenBank/DDBJ databases">
        <authorList>
            <consortium name="Pathogen Informatics"/>
            <person name="Doyle S."/>
        </authorList>
    </citation>
    <scope>NUCLEOTIDE SEQUENCE [LARGE SCALE GENOMIC DNA]</scope>
    <source>
        <strain evidence="2 5">NCTC12714</strain>
    </source>
</reference>
<evidence type="ECO:0000313" key="5">
    <source>
        <dbReference type="Proteomes" id="UP000255139"/>
    </source>
</evidence>
<gene>
    <name evidence="3" type="ORF">LS73_006570</name>
    <name evidence="2" type="ORF">NCTC12714_01759</name>
</gene>
<dbReference type="Proteomes" id="UP000255139">
    <property type="component" value="Unassembled WGS sequence"/>
</dbReference>
<feature type="transmembrane region" description="Helical" evidence="1">
    <location>
        <begin position="151"/>
        <end position="171"/>
    </location>
</feature>
<feature type="transmembrane region" description="Helical" evidence="1">
    <location>
        <begin position="20"/>
        <end position="42"/>
    </location>
</feature>
<dbReference type="STRING" id="216.LS73_05265"/>
<evidence type="ECO:0000313" key="3">
    <source>
        <dbReference type="EMBL" id="TLD99843.1"/>
    </source>
</evidence>
<sequence length="172" mass="19761">MSIVLLVILMLATMYYKPHWLYSTMVAMLSYIATAIASFYSISKKIKQKVIKAQNDMSKEELAQSYINDVDNIDKTSSQSSIDINDMKNISNSPKSSQQHKKDRYRKMLKFLDISKVSLGFELSFSYVRILALFFMCFGFALLIYCNLFYPIAYILGILFGVIVVVSYLLCK</sequence>